<feature type="region of interest" description="Disordered" evidence="8">
    <location>
        <begin position="158"/>
        <end position="180"/>
    </location>
</feature>
<dbReference type="AlphaFoldDB" id="A0AAN7JJV0"/>
<keyword evidence="6" id="KW-0539">Nucleus</keyword>
<evidence type="ECO:0000256" key="1">
    <source>
        <dbReference type="ARBA" id="ARBA00004123"/>
    </source>
</evidence>
<proteinExistence type="inferred from homology"/>
<dbReference type="SMART" id="SM00380">
    <property type="entry name" value="AP2"/>
    <property type="match status" value="1"/>
</dbReference>
<dbReference type="PANTHER" id="PTHR31985">
    <property type="entry name" value="ETHYLENE-RESPONSIVE TRANSCRIPTION FACTOR ERF042-RELATED"/>
    <property type="match status" value="1"/>
</dbReference>
<evidence type="ECO:0000256" key="8">
    <source>
        <dbReference type="SAM" id="MobiDB-lite"/>
    </source>
</evidence>
<sequence>MVYIPQSRKISQLRRSISLVRSALLCSLRCRRRRRVDLKIGKSLMVKTAEESPASAVAAAGLVGGSSSSCKYKGVRKRKWGKWVSEIRLPNSRERIWLGSYDSAEKAARAFDAALFCLRGRSAHFNFPDSPPDIAGARSLSHSEIQAAAARFANSAPSFSPAQAHSEDSDRCPSPSSDGGTAQMDCDFTSLDTINGSYWDILTTTTTNCNSCSTTINNSNAMEFDCYYPSEYGIYQGYDELSSDYLVPTMPPPDYLAEENFDQSLWNF</sequence>
<keyword evidence="5" id="KW-0804">Transcription</keyword>
<dbReference type="GO" id="GO:0005634">
    <property type="term" value="C:nucleus"/>
    <property type="evidence" value="ECO:0007669"/>
    <property type="project" value="UniProtKB-SubCell"/>
</dbReference>
<comment type="similarity">
    <text evidence="7">Belongs to the AP2/ERF transcription factor family. ERF subfamily.</text>
</comment>
<dbReference type="Gene3D" id="3.30.730.10">
    <property type="entry name" value="AP2/ERF domain"/>
    <property type="match status" value="1"/>
</dbReference>
<keyword evidence="3" id="KW-0238">DNA-binding</keyword>
<feature type="domain" description="AP2/ERF" evidence="9">
    <location>
        <begin position="71"/>
        <end position="128"/>
    </location>
</feature>
<reference evidence="10 11" key="1">
    <citation type="journal article" date="2023" name="Hortic Res">
        <title>Pangenome of water caltrop reveals structural variations and asymmetric subgenome divergence after allopolyploidization.</title>
        <authorList>
            <person name="Zhang X."/>
            <person name="Chen Y."/>
            <person name="Wang L."/>
            <person name="Yuan Y."/>
            <person name="Fang M."/>
            <person name="Shi L."/>
            <person name="Lu R."/>
            <person name="Comes H.P."/>
            <person name="Ma Y."/>
            <person name="Chen Y."/>
            <person name="Huang G."/>
            <person name="Zhou Y."/>
            <person name="Zheng Z."/>
            <person name="Qiu Y."/>
        </authorList>
    </citation>
    <scope>NUCLEOTIDE SEQUENCE [LARGE SCALE GENOMIC DNA]</scope>
    <source>
        <tissue evidence="10">Roots</tissue>
    </source>
</reference>
<dbReference type="EMBL" id="JAXIOK010000020">
    <property type="protein sequence ID" value="KAK4746842.1"/>
    <property type="molecule type" value="Genomic_DNA"/>
</dbReference>
<keyword evidence="2" id="KW-0805">Transcription regulation</keyword>
<organism evidence="10 11">
    <name type="scientific">Trapa incisa</name>
    <dbReference type="NCBI Taxonomy" id="236973"/>
    <lineage>
        <taxon>Eukaryota</taxon>
        <taxon>Viridiplantae</taxon>
        <taxon>Streptophyta</taxon>
        <taxon>Embryophyta</taxon>
        <taxon>Tracheophyta</taxon>
        <taxon>Spermatophyta</taxon>
        <taxon>Magnoliopsida</taxon>
        <taxon>eudicotyledons</taxon>
        <taxon>Gunneridae</taxon>
        <taxon>Pentapetalae</taxon>
        <taxon>rosids</taxon>
        <taxon>malvids</taxon>
        <taxon>Myrtales</taxon>
        <taxon>Lythraceae</taxon>
        <taxon>Trapa</taxon>
    </lineage>
</organism>
<dbReference type="PRINTS" id="PR00367">
    <property type="entry name" value="ETHRSPELEMNT"/>
</dbReference>
<evidence type="ECO:0000256" key="7">
    <source>
        <dbReference type="ARBA" id="ARBA00024343"/>
    </source>
</evidence>
<evidence type="ECO:0000256" key="5">
    <source>
        <dbReference type="ARBA" id="ARBA00023163"/>
    </source>
</evidence>
<evidence type="ECO:0000256" key="6">
    <source>
        <dbReference type="ARBA" id="ARBA00023242"/>
    </source>
</evidence>
<dbReference type="InterPro" id="IPR036955">
    <property type="entry name" value="AP2/ERF_dom_sf"/>
</dbReference>
<evidence type="ECO:0000256" key="2">
    <source>
        <dbReference type="ARBA" id="ARBA00023015"/>
    </source>
</evidence>
<protein>
    <recommendedName>
        <fullName evidence="9">AP2/ERF domain-containing protein</fullName>
    </recommendedName>
</protein>
<keyword evidence="11" id="KW-1185">Reference proteome</keyword>
<gene>
    <name evidence="10" type="ORF">SAY87_025879</name>
</gene>
<dbReference type="PROSITE" id="PS51032">
    <property type="entry name" value="AP2_ERF"/>
    <property type="match status" value="1"/>
</dbReference>
<accession>A0AAN7JJV0</accession>
<dbReference type="InterPro" id="IPR001471">
    <property type="entry name" value="AP2/ERF_dom"/>
</dbReference>
<evidence type="ECO:0000256" key="4">
    <source>
        <dbReference type="ARBA" id="ARBA00023159"/>
    </source>
</evidence>
<dbReference type="GO" id="GO:0003677">
    <property type="term" value="F:DNA binding"/>
    <property type="evidence" value="ECO:0007669"/>
    <property type="project" value="UniProtKB-KW"/>
</dbReference>
<dbReference type="PANTHER" id="PTHR31985:SF215">
    <property type="entry name" value="OS02G0781300 PROTEIN"/>
    <property type="match status" value="1"/>
</dbReference>
<evidence type="ECO:0000313" key="10">
    <source>
        <dbReference type="EMBL" id="KAK4746842.1"/>
    </source>
</evidence>
<comment type="caution">
    <text evidence="10">The sequence shown here is derived from an EMBL/GenBank/DDBJ whole genome shotgun (WGS) entry which is preliminary data.</text>
</comment>
<dbReference type="SUPFAM" id="SSF54171">
    <property type="entry name" value="DNA-binding domain"/>
    <property type="match status" value="1"/>
</dbReference>
<comment type="subcellular location">
    <subcellularLocation>
        <location evidence="1">Nucleus</location>
    </subcellularLocation>
</comment>
<dbReference type="InterPro" id="IPR016177">
    <property type="entry name" value="DNA-bd_dom_sf"/>
</dbReference>
<evidence type="ECO:0000259" key="9">
    <source>
        <dbReference type="PROSITE" id="PS51032"/>
    </source>
</evidence>
<dbReference type="GO" id="GO:0003700">
    <property type="term" value="F:DNA-binding transcription factor activity"/>
    <property type="evidence" value="ECO:0007669"/>
    <property type="project" value="InterPro"/>
</dbReference>
<dbReference type="CDD" id="cd00018">
    <property type="entry name" value="AP2"/>
    <property type="match status" value="1"/>
</dbReference>
<dbReference type="FunFam" id="3.30.730.10:FF:000001">
    <property type="entry name" value="Ethylene-responsive transcription factor 2"/>
    <property type="match status" value="1"/>
</dbReference>
<evidence type="ECO:0000313" key="11">
    <source>
        <dbReference type="Proteomes" id="UP001345219"/>
    </source>
</evidence>
<dbReference type="Pfam" id="PF00847">
    <property type="entry name" value="AP2"/>
    <property type="match status" value="1"/>
</dbReference>
<name>A0AAN7JJV0_9MYRT</name>
<dbReference type="Proteomes" id="UP001345219">
    <property type="component" value="Chromosome 20"/>
</dbReference>
<keyword evidence="4" id="KW-0010">Activator</keyword>
<dbReference type="InterPro" id="IPR051032">
    <property type="entry name" value="AP2/ERF_TF_ERF_subfamily"/>
</dbReference>
<evidence type="ECO:0000256" key="3">
    <source>
        <dbReference type="ARBA" id="ARBA00023125"/>
    </source>
</evidence>